<evidence type="ECO:0000256" key="6">
    <source>
        <dbReference type="ARBA" id="ARBA00022741"/>
    </source>
</evidence>
<evidence type="ECO:0000256" key="1">
    <source>
        <dbReference type="ARBA" id="ARBA00002579"/>
    </source>
</evidence>
<evidence type="ECO:0000256" key="9">
    <source>
        <dbReference type="ARBA" id="ARBA00022970"/>
    </source>
</evidence>
<protein>
    <recommendedName>
        <fullName evidence="3">Cell division ATP-binding protein FtsE</fullName>
    </recommendedName>
</protein>
<dbReference type="Proteomes" id="UP000279384">
    <property type="component" value="Unassembled WGS sequence"/>
</dbReference>
<dbReference type="SUPFAM" id="SSF52540">
    <property type="entry name" value="P-loop containing nucleoside triphosphate hydrolases"/>
    <property type="match status" value="1"/>
</dbReference>
<evidence type="ECO:0000256" key="2">
    <source>
        <dbReference type="ARBA" id="ARBA00005417"/>
    </source>
</evidence>
<keyword evidence="5" id="KW-1003">Cell membrane</keyword>
<dbReference type="PANTHER" id="PTHR43166">
    <property type="entry name" value="AMINO ACID IMPORT ATP-BINDING PROTEIN"/>
    <property type="match status" value="1"/>
</dbReference>
<dbReference type="InterPro" id="IPR003439">
    <property type="entry name" value="ABC_transporter-like_ATP-bd"/>
</dbReference>
<dbReference type="PROSITE" id="PS50893">
    <property type="entry name" value="ABC_TRANSPORTER_2"/>
    <property type="match status" value="1"/>
</dbReference>
<evidence type="ECO:0000313" key="13">
    <source>
        <dbReference type="Proteomes" id="UP000279384"/>
    </source>
</evidence>
<dbReference type="SUPFAM" id="SSF55021">
    <property type="entry name" value="ACT-like"/>
    <property type="match status" value="1"/>
</dbReference>
<gene>
    <name evidence="12" type="ORF">C8E02_0673</name>
</gene>
<evidence type="ECO:0000259" key="11">
    <source>
        <dbReference type="PROSITE" id="PS50893"/>
    </source>
</evidence>
<dbReference type="EMBL" id="RBID01000011">
    <property type="protein sequence ID" value="RKQ60914.1"/>
    <property type="molecule type" value="Genomic_DNA"/>
</dbReference>
<comment type="similarity">
    <text evidence="2">Belongs to the ABC transporter superfamily.</text>
</comment>
<dbReference type="InterPro" id="IPR018449">
    <property type="entry name" value="NIL_domain"/>
</dbReference>
<dbReference type="PANTHER" id="PTHR43166:SF30">
    <property type="entry name" value="METHIONINE IMPORT ATP-BINDING PROTEIN METN"/>
    <property type="match status" value="1"/>
</dbReference>
<dbReference type="SMART" id="SM00382">
    <property type="entry name" value="AAA"/>
    <property type="match status" value="1"/>
</dbReference>
<dbReference type="AlphaFoldDB" id="A0A495BHT8"/>
<keyword evidence="4" id="KW-0813">Transport</keyword>
<keyword evidence="6" id="KW-0547">Nucleotide-binding</keyword>
<dbReference type="InterPro" id="IPR050086">
    <property type="entry name" value="MetN_ABC_transporter-like"/>
</dbReference>
<dbReference type="Pfam" id="PF00005">
    <property type="entry name" value="ABC_tran"/>
    <property type="match status" value="1"/>
</dbReference>
<keyword evidence="10" id="KW-0472">Membrane</keyword>
<dbReference type="InterPro" id="IPR017871">
    <property type="entry name" value="ABC_transporter-like_CS"/>
</dbReference>
<keyword evidence="7 12" id="KW-0067">ATP-binding</keyword>
<dbReference type="InterPro" id="IPR027417">
    <property type="entry name" value="P-loop_NTPase"/>
</dbReference>
<comment type="caution">
    <text evidence="12">The sequence shown here is derived from an EMBL/GenBank/DDBJ whole genome shotgun (WGS) entry which is preliminary data.</text>
</comment>
<dbReference type="GO" id="GO:0016887">
    <property type="term" value="F:ATP hydrolysis activity"/>
    <property type="evidence" value="ECO:0007669"/>
    <property type="project" value="InterPro"/>
</dbReference>
<dbReference type="Gene3D" id="3.40.50.300">
    <property type="entry name" value="P-loop containing nucleotide triphosphate hydrolases"/>
    <property type="match status" value="1"/>
</dbReference>
<dbReference type="GO" id="GO:0005886">
    <property type="term" value="C:plasma membrane"/>
    <property type="evidence" value="ECO:0007669"/>
    <property type="project" value="UniProtKB-ARBA"/>
</dbReference>
<evidence type="ECO:0000256" key="4">
    <source>
        <dbReference type="ARBA" id="ARBA00022448"/>
    </source>
</evidence>
<dbReference type="InterPro" id="IPR003593">
    <property type="entry name" value="AAA+_ATPase"/>
</dbReference>
<dbReference type="Gene3D" id="3.30.70.260">
    <property type="match status" value="1"/>
</dbReference>
<evidence type="ECO:0000256" key="8">
    <source>
        <dbReference type="ARBA" id="ARBA00022967"/>
    </source>
</evidence>
<accession>A0A495BHT8</accession>
<feature type="domain" description="ABC transporter" evidence="11">
    <location>
        <begin position="2"/>
        <end position="242"/>
    </location>
</feature>
<sequence>MIQVRDLTKHYSHHGRRVAALELVSLRIDAGSIFGIIGRSGAGKSTLIRCLNLLERPDSGEVRIGDDALTAYSERQLQQRRQRIGMVFQHFNLLRSRTVAANVRFPLELAGELDAAQMDARVDELLALVGLQDHQHKRPAQLSGGQKQRVGIARALANHPDVLLCDEATSALDPETTDSILALLADINRQLRLTIVLITHDMRVIRQLCDEVAVLDHGRVVEQGRVIDVLLQPQHAVTQSLLAETGFGQGALQGQWRERISTPVLKLTFVGEPALQPVLDKVGRETGLRVNLLAGTLSEIKATPFGQLLAGVVASDVAVSALPDIFAREGVRCEVL</sequence>
<dbReference type="PROSITE" id="PS00211">
    <property type="entry name" value="ABC_TRANSPORTER_1"/>
    <property type="match status" value="1"/>
</dbReference>
<evidence type="ECO:0000256" key="5">
    <source>
        <dbReference type="ARBA" id="ARBA00022475"/>
    </source>
</evidence>
<name>A0A495BHT8_VOGIN</name>
<dbReference type="GO" id="GO:0006865">
    <property type="term" value="P:amino acid transport"/>
    <property type="evidence" value="ECO:0007669"/>
    <property type="project" value="UniProtKB-KW"/>
</dbReference>
<keyword evidence="9" id="KW-0029">Amino-acid transport</keyword>
<organism evidence="12 13">
    <name type="scientific">Vogesella indigofera</name>
    <name type="common">Pseudomonas indigofera</name>
    <dbReference type="NCBI Taxonomy" id="45465"/>
    <lineage>
        <taxon>Bacteria</taxon>
        <taxon>Pseudomonadati</taxon>
        <taxon>Pseudomonadota</taxon>
        <taxon>Betaproteobacteria</taxon>
        <taxon>Neisseriales</taxon>
        <taxon>Chromobacteriaceae</taxon>
        <taxon>Vogesella</taxon>
    </lineage>
</organism>
<proteinExistence type="inferred from homology"/>
<evidence type="ECO:0000313" key="12">
    <source>
        <dbReference type="EMBL" id="RKQ60914.1"/>
    </source>
</evidence>
<evidence type="ECO:0000256" key="10">
    <source>
        <dbReference type="ARBA" id="ARBA00023136"/>
    </source>
</evidence>
<dbReference type="FunFam" id="3.40.50.300:FF:000056">
    <property type="entry name" value="Cell division ATP-binding protein FtsE"/>
    <property type="match status" value="1"/>
</dbReference>
<dbReference type="InterPro" id="IPR041701">
    <property type="entry name" value="MetN_ABC"/>
</dbReference>
<evidence type="ECO:0000256" key="3">
    <source>
        <dbReference type="ARBA" id="ARBA00020019"/>
    </source>
</evidence>
<dbReference type="Pfam" id="PF09383">
    <property type="entry name" value="NIL"/>
    <property type="match status" value="1"/>
</dbReference>
<dbReference type="CDD" id="cd03258">
    <property type="entry name" value="ABC_MetN_methionine_transporter"/>
    <property type="match status" value="1"/>
</dbReference>
<keyword evidence="8" id="KW-1278">Translocase</keyword>
<evidence type="ECO:0000256" key="7">
    <source>
        <dbReference type="ARBA" id="ARBA00022840"/>
    </source>
</evidence>
<dbReference type="SMART" id="SM00930">
    <property type="entry name" value="NIL"/>
    <property type="match status" value="1"/>
</dbReference>
<comment type="function">
    <text evidence="1">Part of the ABC transporter FtsEX involved in cellular division. Important for assembly or stability of the septal ring.</text>
</comment>
<reference evidence="12 13" key="1">
    <citation type="submission" date="2018-10" db="EMBL/GenBank/DDBJ databases">
        <title>Genomic Encyclopedia of Type Strains, Phase IV (KMG-IV): sequencing the most valuable type-strain genomes for metagenomic binning, comparative biology and taxonomic classification.</title>
        <authorList>
            <person name="Goeker M."/>
        </authorList>
    </citation>
    <scope>NUCLEOTIDE SEQUENCE [LARGE SCALE GENOMIC DNA]</scope>
    <source>
        <strain evidence="12 13">DSM 3303</strain>
    </source>
</reference>
<dbReference type="GO" id="GO:0005524">
    <property type="term" value="F:ATP binding"/>
    <property type="evidence" value="ECO:0007669"/>
    <property type="project" value="UniProtKB-KW"/>
</dbReference>
<dbReference type="InterPro" id="IPR045865">
    <property type="entry name" value="ACT-like_dom_sf"/>
</dbReference>